<keyword evidence="2" id="KW-1185">Reference proteome</keyword>
<gene>
    <name evidence="1" type="ORF">NUW54_g8207</name>
</gene>
<evidence type="ECO:0000313" key="1">
    <source>
        <dbReference type="EMBL" id="KAJ2991379.1"/>
    </source>
</evidence>
<proteinExistence type="predicted"/>
<sequence>MPLCSRALPGSPRVMRLTTGSQRSPGRSVGIGSGSTSLDGPGLGGRLEPPQLVTYLQSTVEGSEDIFEGRNSEGDEPNEVIYVSGKQTQWLDYLQSPILALTATSTFCAVAMQDGTVTVYSHTGRRLLARQPLAHREAT</sequence>
<dbReference type="EMBL" id="JANSHE010002506">
    <property type="protein sequence ID" value="KAJ2991379.1"/>
    <property type="molecule type" value="Genomic_DNA"/>
</dbReference>
<evidence type="ECO:0000313" key="2">
    <source>
        <dbReference type="Proteomes" id="UP001144978"/>
    </source>
</evidence>
<accession>A0ACC1PGY6</accession>
<comment type="caution">
    <text evidence="1">The sequence shown here is derived from an EMBL/GenBank/DDBJ whole genome shotgun (WGS) entry which is preliminary data.</text>
</comment>
<reference evidence="1" key="1">
    <citation type="submission" date="2022-08" db="EMBL/GenBank/DDBJ databases">
        <title>Genome Sequence of Pycnoporus sanguineus.</title>
        <authorList>
            <person name="Buettner E."/>
        </authorList>
    </citation>
    <scope>NUCLEOTIDE SEQUENCE</scope>
    <source>
        <strain evidence="1">CG-C14</strain>
    </source>
</reference>
<protein>
    <submittedName>
        <fullName evidence="1">Uncharacterized protein</fullName>
    </submittedName>
</protein>
<dbReference type="Proteomes" id="UP001144978">
    <property type="component" value="Unassembled WGS sequence"/>
</dbReference>
<name>A0ACC1PGY6_9APHY</name>
<organism evidence="1 2">
    <name type="scientific">Trametes sanguinea</name>
    <dbReference type="NCBI Taxonomy" id="158606"/>
    <lineage>
        <taxon>Eukaryota</taxon>
        <taxon>Fungi</taxon>
        <taxon>Dikarya</taxon>
        <taxon>Basidiomycota</taxon>
        <taxon>Agaricomycotina</taxon>
        <taxon>Agaricomycetes</taxon>
        <taxon>Polyporales</taxon>
        <taxon>Polyporaceae</taxon>
        <taxon>Trametes</taxon>
    </lineage>
</organism>